<dbReference type="RefSeq" id="WP_267024901.1">
    <property type="nucleotide sequence ID" value="NZ_JAIFZO010000002.1"/>
</dbReference>
<gene>
    <name evidence="1" type="ORF">K3769_03135</name>
</gene>
<comment type="caution">
    <text evidence="1">The sequence shown here is derived from an EMBL/GenBank/DDBJ whole genome shotgun (WGS) entry which is preliminary data.</text>
</comment>
<evidence type="ECO:0000313" key="1">
    <source>
        <dbReference type="EMBL" id="MCX4231781.1"/>
    </source>
</evidence>
<proteinExistence type="predicted"/>
<organism evidence="1 2">
    <name type="scientific">Streptomyces ortus</name>
    <dbReference type="NCBI Taxonomy" id="2867268"/>
    <lineage>
        <taxon>Bacteria</taxon>
        <taxon>Bacillati</taxon>
        <taxon>Actinomycetota</taxon>
        <taxon>Actinomycetes</taxon>
        <taxon>Kitasatosporales</taxon>
        <taxon>Streptomycetaceae</taxon>
        <taxon>Streptomyces</taxon>
    </lineage>
</organism>
<dbReference type="Proteomes" id="UP001165590">
    <property type="component" value="Unassembled WGS sequence"/>
</dbReference>
<reference evidence="1" key="1">
    <citation type="journal article" date="2022" name="bioRxiv">
        <title>Discovery and biosynthetic assessment of Streptomyces ortus sp nov. isolated from a deep-sea sponge.</title>
        <authorList>
            <person name="Williams S.E."/>
        </authorList>
    </citation>
    <scope>NUCLEOTIDE SEQUENCE</scope>
    <source>
        <strain evidence="1">A15ISP2-DRY2</strain>
    </source>
</reference>
<evidence type="ECO:0000313" key="2">
    <source>
        <dbReference type="Proteomes" id="UP001165590"/>
    </source>
</evidence>
<protein>
    <submittedName>
        <fullName evidence="1">Uncharacterized protein</fullName>
    </submittedName>
</protein>
<name>A0ABT3V060_9ACTN</name>
<accession>A0ABT3V060</accession>
<keyword evidence="2" id="KW-1185">Reference proteome</keyword>
<sequence length="94" mass="10630">MTNEIPAVTVEITRYAVSLHGEGGVFASINVEQQRGSGRWAIKMDNDMMDAAHEWSYVPPASERDDEWVAAHLFDHDTALEMAKKEVERQVREA</sequence>
<dbReference type="EMBL" id="JAIFZO010000002">
    <property type="protein sequence ID" value="MCX4231781.1"/>
    <property type="molecule type" value="Genomic_DNA"/>
</dbReference>